<dbReference type="Proteomes" id="UP000320672">
    <property type="component" value="Chromosome"/>
</dbReference>
<dbReference type="InterPro" id="IPR006286">
    <property type="entry name" value="C56_PfpI-like"/>
</dbReference>
<dbReference type="KEGG" id="rml:FF011L_36290"/>
<evidence type="ECO:0000256" key="1">
    <source>
        <dbReference type="ARBA" id="ARBA00008542"/>
    </source>
</evidence>
<reference evidence="3 4" key="1">
    <citation type="submission" date="2019-02" db="EMBL/GenBank/DDBJ databases">
        <title>Deep-cultivation of Planctomycetes and their phenomic and genomic characterization uncovers novel biology.</title>
        <authorList>
            <person name="Wiegand S."/>
            <person name="Jogler M."/>
            <person name="Boedeker C."/>
            <person name="Pinto D."/>
            <person name="Vollmers J."/>
            <person name="Rivas-Marin E."/>
            <person name="Kohn T."/>
            <person name="Peeters S.H."/>
            <person name="Heuer A."/>
            <person name="Rast P."/>
            <person name="Oberbeckmann S."/>
            <person name="Bunk B."/>
            <person name="Jeske O."/>
            <person name="Meyerdierks A."/>
            <person name="Storesund J.E."/>
            <person name="Kallscheuer N."/>
            <person name="Luecker S."/>
            <person name="Lage O.M."/>
            <person name="Pohl T."/>
            <person name="Merkel B.J."/>
            <person name="Hornburger P."/>
            <person name="Mueller R.-W."/>
            <person name="Bruemmer F."/>
            <person name="Labrenz M."/>
            <person name="Spormann A.M."/>
            <person name="Op den Camp H."/>
            <person name="Overmann J."/>
            <person name="Amann R."/>
            <person name="Jetten M.S.M."/>
            <person name="Mascher T."/>
            <person name="Medema M.H."/>
            <person name="Devos D.P."/>
            <person name="Kaster A.-K."/>
            <person name="Ovreas L."/>
            <person name="Rohde M."/>
            <person name="Galperin M.Y."/>
            <person name="Jogler C."/>
        </authorList>
    </citation>
    <scope>NUCLEOTIDE SEQUENCE [LARGE SCALE GENOMIC DNA]</scope>
    <source>
        <strain evidence="3 4">FF011L</strain>
    </source>
</reference>
<gene>
    <name evidence="3" type="primary">yfkM_2</name>
    <name evidence="3" type="ORF">FF011L_36290</name>
</gene>
<proteinExistence type="inferred from homology"/>
<dbReference type="InterPro" id="IPR029062">
    <property type="entry name" value="Class_I_gatase-like"/>
</dbReference>
<dbReference type="PROSITE" id="PS51276">
    <property type="entry name" value="PEPTIDASE_C56_PFPI"/>
    <property type="match status" value="1"/>
</dbReference>
<accession>A0A517MJ84</accession>
<dbReference type="CDD" id="cd03169">
    <property type="entry name" value="GATase1_PfpI_1"/>
    <property type="match status" value="1"/>
</dbReference>
<dbReference type="PANTHER" id="PTHR42733">
    <property type="entry name" value="DJ-1 PROTEIN"/>
    <property type="match status" value="1"/>
</dbReference>
<dbReference type="GO" id="GO:0016798">
    <property type="term" value="F:hydrolase activity, acting on glycosyl bonds"/>
    <property type="evidence" value="ECO:0007669"/>
    <property type="project" value="UniProtKB-KW"/>
</dbReference>
<dbReference type="Pfam" id="PF01965">
    <property type="entry name" value="DJ-1_PfpI"/>
    <property type="match status" value="1"/>
</dbReference>
<dbReference type="AlphaFoldDB" id="A0A517MJ84"/>
<keyword evidence="3" id="KW-0326">Glycosidase</keyword>
<keyword evidence="4" id="KW-1185">Reference proteome</keyword>
<sequence>MTAAPKRVLMIVGDFVEDYEAMVPLQILQCAGHQVDTVCPGKTAGDYVVTAIHDFEGHQTYSEKPGHRFAISADFAGLKPENYDALVLPGGRAPEYLRLNEQVLAIVRHFDTTRKPLAAICHGPQILVAADVLNGRECSSYPACSPEISKAGGTYVSPADTMDSAHVDGNLVTAPAWPAHPAWMRAFLQLLDNQN</sequence>
<dbReference type="EC" id="3.2.-.-" evidence="3"/>
<evidence type="ECO:0000259" key="2">
    <source>
        <dbReference type="Pfam" id="PF01965"/>
    </source>
</evidence>
<keyword evidence="3" id="KW-0378">Hydrolase</keyword>
<dbReference type="NCBIfam" id="TIGR01382">
    <property type="entry name" value="PfpI"/>
    <property type="match status" value="1"/>
</dbReference>
<feature type="domain" description="DJ-1/PfpI" evidence="2">
    <location>
        <begin position="6"/>
        <end position="189"/>
    </location>
</feature>
<dbReference type="InterPro" id="IPR002818">
    <property type="entry name" value="DJ-1/PfpI"/>
</dbReference>
<dbReference type="RefSeq" id="WP_145352799.1">
    <property type="nucleotide sequence ID" value="NZ_CP036262.1"/>
</dbReference>
<evidence type="ECO:0000313" key="3">
    <source>
        <dbReference type="EMBL" id="QDS94847.1"/>
    </source>
</evidence>
<dbReference type="EMBL" id="CP036262">
    <property type="protein sequence ID" value="QDS94847.1"/>
    <property type="molecule type" value="Genomic_DNA"/>
</dbReference>
<protein>
    <submittedName>
        <fullName evidence="3">General stress protein 18</fullName>
        <ecNumber evidence="3">3.2.-.-</ecNumber>
    </submittedName>
</protein>
<dbReference type="OrthoDB" id="9800516at2"/>
<dbReference type="SUPFAM" id="SSF52317">
    <property type="entry name" value="Class I glutamine amidotransferase-like"/>
    <property type="match status" value="1"/>
</dbReference>
<evidence type="ECO:0000313" key="4">
    <source>
        <dbReference type="Proteomes" id="UP000320672"/>
    </source>
</evidence>
<comment type="similarity">
    <text evidence="1">Belongs to the peptidase C56 family.</text>
</comment>
<name>A0A517MJ84_9BACT</name>
<dbReference type="PANTHER" id="PTHR42733:SF2">
    <property type="entry name" value="DJ-1_THIJ_PFPI FAMILY PROTEIN"/>
    <property type="match status" value="1"/>
</dbReference>
<dbReference type="Gene3D" id="3.40.50.880">
    <property type="match status" value="1"/>
</dbReference>
<organism evidence="3 4">
    <name type="scientific">Roseimaritima multifibrata</name>
    <dbReference type="NCBI Taxonomy" id="1930274"/>
    <lineage>
        <taxon>Bacteria</taxon>
        <taxon>Pseudomonadati</taxon>
        <taxon>Planctomycetota</taxon>
        <taxon>Planctomycetia</taxon>
        <taxon>Pirellulales</taxon>
        <taxon>Pirellulaceae</taxon>
        <taxon>Roseimaritima</taxon>
    </lineage>
</organism>